<feature type="domain" description="Flavin reductase like" evidence="4">
    <location>
        <begin position="13"/>
        <end position="187"/>
    </location>
</feature>
<reference evidence="5 6" key="1">
    <citation type="submission" date="2023-09" db="EMBL/GenBank/DDBJ databases">
        <title>Complete Genome and Methylome dissection of Bacillus brevis NEB573 original source of BbsI restriction endonuclease.</title>
        <authorList>
            <person name="Fomenkov A."/>
            <person name="Roberts R.D."/>
        </authorList>
    </citation>
    <scope>NUCLEOTIDE SEQUENCE [LARGE SCALE GENOMIC DNA]</scope>
    <source>
        <strain evidence="5 6">NEB573</strain>
    </source>
</reference>
<keyword evidence="5" id="KW-0560">Oxidoreductase</keyword>
<dbReference type="PANTHER" id="PTHR43567">
    <property type="entry name" value="FLAVOREDOXIN-RELATED-RELATED"/>
    <property type="match status" value="1"/>
</dbReference>
<dbReference type="InterPro" id="IPR012349">
    <property type="entry name" value="Split_barrel_FMN-bd"/>
</dbReference>
<evidence type="ECO:0000256" key="2">
    <source>
        <dbReference type="ARBA" id="ARBA00022630"/>
    </source>
</evidence>
<dbReference type="SUPFAM" id="SSF50475">
    <property type="entry name" value="FMN-binding split barrel"/>
    <property type="match status" value="1"/>
</dbReference>
<dbReference type="GO" id="GO:0016491">
    <property type="term" value="F:oxidoreductase activity"/>
    <property type="evidence" value="ECO:0007669"/>
    <property type="project" value="UniProtKB-KW"/>
</dbReference>
<evidence type="ECO:0000256" key="3">
    <source>
        <dbReference type="ARBA" id="ARBA00038054"/>
    </source>
</evidence>
<evidence type="ECO:0000259" key="4">
    <source>
        <dbReference type="Pfam" id="PF01613"/>
    </source>
</evidence>
<evidence type="ECO:0000313" key="5">
    <source>
        <dbReference type="EMBL" id="WNC15720.1"/>
    </source>
</evidence>
<dbReference type="Pfam" id="PF01613">
    <property type="entry name" value="Flavin_Reduct"/>
    <property type="match status" value="1"/>
</dbReference>
<dbReference type="EMBL" id="CP134050">
    <property type="protein sequence ID" value="WNC15720.1"/>
    <property type="molecule type" value="Genomic_DNA"/>
</dbReference>
<dbReference type="PANTHER" id="PTHR43567:SF1">
    <property type="entry name" value="FLAVOREDOXIN"/>
    <property type="match status" value="1"/>
</dbReference>
<proteinExistence type="inferred from homology"/>
<evidence type="ECO:0000313" key="6">
    <source>
        <dbReference type="Proteomes" id="UP001256827"/>
    </source>
</evidence>
<dbReference type="InterPro" id="IPR002563">
    <property type="entry name" value="Flavin_Rdtase-like_dom"/>
</dbReference>
<dbReference type="Gene3D" id="2.30.110.10">
    <property type="entry name" value="Electron Transport, Fmn-binding Protein, Chain A"/>
    <property type="match status" value="1"/>
</dbReference>
<keyword evidence="2" id="KW-0285">Flavoprotein</keyword>
<evidence type="ECO:0000256" key="1">
    <source>
        <dbReference type="ARBA" id="ARBA00001917"/>
    </source>
</evidence>
<accession>A0ABY9T6K0</accession>
<keyword evidence="6" id="KW-1185">Reference proteome</keyword>
<protein>
    <submittedName>
        <fullName evidence="5">Flavin reductase family protein</fullName>
        <ecNumber evidence="5">1.5.1.-</ecNumber>
    </submittedName>
</protein>
<dbReference type="RefSeq" id="WP_310769747.1">
    <property type="nucleotide sequence ID" value="NZ_CP134050.1"/>
</dbReference>
<dbReference type="EC" id="1.5.1.-" evidence="5"/>
<name>A0ABY9T6K0_BREBE</name>
<comment type="similarity">
    <text evidence="3">Belongs to the flavoredoxin family.</text>
</comment>
<organism evidence="5 6">
    <name type="scientific">Brevibacillus brevis</name>
    <name type="common">Bacillus brevis</name>
    <dbReference type="NCBI Taxonomy" id="1393"/>
    <lineage>
        <taxon>Bacteria</taxon>
        <taxon>Bacillati</taxon>
        <taxon>Bacillota</taxon>
        <taxon>Bacilli</taxon>
        <taxon>Bacillales</taxon>
        <taxon>Paenibacillaceae</taxon>
        <taxon>Brevibacillus</taxon>
    </lineage>
</organism>
<comment type="cofactor">
    <cofactor evidence="1">
        <name>FMN</name>
        <dbReference type="ChEBI" id="CHEBI:58210"/>
    </cofactor>
</comment>
<sequence>MSHITIHPKILYYGTPVILLSTENTDGSTNISPISSSWALGRYVILGLGVGSQAYENMRERRECVINLPDAGLWRQVEALAPLTGRDPVPPNKQELGFRHEKDKFAAAALTSVASEEIRPERIAECPLQFEAVVRDIRIPSYADDFAIVETEVRRVHAAEQIAIGDRYINPKAWNPLIYSFRHYFGLTDELGKSYRSET</sequence>
<dbReference type="Proteomes" id="UP001256827">
    <property type="component" value="Chromosome"/>
</dbReference>
<dbReference type="InterPro" id="IPR052174">
    <property type="entry name" value="Flavoredoxin"/>
</dbReference>
<gene>
    <name evidence="5" type="ORF">RGB73_05115</name>
</gene>